<dbReference type="Proteomes" id="UP000095143">
    <property type="component" value="Unassembled WGS sequence"/>
</dbReference>
<sequence>MARGQTIAQAYAMDASGTTFSVLFKSPRAPLSSLTDIAGGRFAARVSFALFEKSDNKIRQFPPFFSGVR</sequence>
<evidence type="ECO:0000313" key="1">
    <source>
        <dbReference type="EMBL" id="OCX15863.1"/>
    </source>
</evidence>
<reference evidence="1 2" key="1">
    <citation type="submission" date="2016-08" db="EMBL/GenBank/DDBJ databases">
        <title>Whole genome sequence of Pseudomonas graminis strain UASWS1507, a potential biological control agent for agriculture.</title>
        <authorList>
            <person name="Crovadore J."/>
            <person name="Calmin G."/>
            <person name="Chablais R."/>
            <person name="Cochard B."/>
            <person name="Lefort F."/>
        </authorList>
    </citation>
    <scope>NUCLEOTIDE SEQUENCE [LARGE SCALE GENOMIC DNA]</scope>
    <source>
        <strain evidence="1 2">UASWS1507</strain>
    </source>
</reference>
<gene>
    <name evidence="1" type="ORF">BBI10_19270</name>
</gene>
<evidence type="ECO:0000313" key="2">
    <source>
        <dbReference type="Proteomes" id="UP000095143"/>
    </source>
</evidence>
<name>A0A1C2DMG3_9PSED</name>
<protein>
    <submittedName>
        <fullName evidence="1">Uncharacterized protein</fullName>
    </submittedName>
</protein>
<accession>A0A1C2DMG3</accession>
<dbReference type="AlphaFoldDB" id="A0A1C2DMG3"/>
<comment type="caution">
    <text evidence="1">The sequence shown here is derived from an EMBL/GenBank/DDBJ whole genome shotgun (WGS) entry which is preliminary data.</text>
</comment>
<proteinExistence type="predicted"/>
<dbReference type="EMBL" id="MDEN01000066">
    <property type="protein sequence ID" value="OCX15863.1"/>
    <property type="molecule type" value="Genomic_DNA"/>
</dbReference>
<organism evidence="1 2">
    <name type="scientific">Pseudomonas graminis</name>
    <dbReference type="NCBI Taxonomy" id="158627"/>
    <lineage>
        <taxon>Bacteria</taxon>
        <taxon>Pseudomonadati</taxon>
        <taxon>Pseudomonadota</taxon>
        <taxon>Gammaproteobacteria</taxon>
        <taxon>Pseudomonadales</taxon>
        <taxon>Pseudomonadaceae</taxon>
        <taxon>Pseudomonas</taxon>
    </lineage>
</organism>